<gene>
    <name evidence="1" type="ORF">EGYM00392_LOCUS8536</name>
</gene>
<evidence type="ECO:0000313" key="1">
    <source>
        <dbReference type="EMBL" id="CAD8997471.1"/>
    </source>
</evidence>
<dbReference type="EMBL" id="HBGA01022142">
    <property type="protein sequence ID" value="CAD8997471.1"/>
    <property type="molecule type" value="Transcribed_RNA"/>
</dbReference>
<organism evidence="1">
    <name type="scientific">Eutreptiella gymnastica</name>
    <dbReference type="NCBI Taxonomy" id="73025"/>
    <lineage>
        <taxon>Eukaryota</taxon>
        <taxon>Discoba</taxon>
        <taxon>Euglenozoa</taxon>
        <taxon>Euglenida</taxon>
        <taxon>Spirocuta</taxon>
        <taxon>Euglenophyceae</taxon>
        <taxon>Eutreptiales</taxon>
        <taxon>Eutreptiaceae</taxon>
        <taxon>Eutreptiella</taxon>
    </lineage>
</organism>
<name>A0A7S1N514_9EUGL</name>
<sequence>MYHPRTNTMAYIAEKQFLDLQIHQSAYAVQSQQKNQLWAQLCAQAQALCWYDVVKEFFKYVWYIYWFLSFELALQNDLICLLFPRPTAMLDPSPKHGWLHFSSIKGPFSSHCP</sequence>
<proteinExistence type="predicted"/>
<accession>A0A7S1N514</accession>
<dbReference type="AlphaFoldDB" id="A0A7S1N514"/>
<protein>
    <submittedName>
        <fullName evidence="1">Uncharacterized protein</fullName>
    </submittedName>
</protein>
<reference evidence="1" key="1">
    <citation type="submission" date="2021-01" db="EMBL/GenBank/DDBJ databases">
        <authorList>
            <person name="Corre E."/>
            <person name="Pelletier E."/>
            <person name="Niang G."/>
            <person name="Scheremetjew M."/>
            <person name="Finn R."/>
            <person name="Kale V."/>
            <person name="Holt S."/>
            <person name="Cochrane G."/>
            <person name="Meng A."/>
            <person name="Brown T."/>
            <person name="Cohen L."/>
        </authorList>
    </citation>
    <scope>NUCLEOTIDE SEQUENCE</scope>
    <source>
        <strain evidence="1">NIES-381</strain>
    </source>
</reference>